<evidence type="ECO:0000313" key="12">
    <source>
        <dbReference type="Proteomes" id="UP000283766"/>
    </source>
</evidence>
<evidence type="ECO:0000313" key="10">
    <source>
        <dbReference type="EMBL" id="RHH32541.1"/>
    </source>
</evidence>
<dbReference type="InterPro" id="IPR017853">
    <property type="entry name" value="GH"/>
</dbReference>
<feature type="binding site" evidence="16">
    <location>
        <position position="563"/>
    </location>
    <ligand>
        <name>alpha-D-glucuronate</name>
        <dbReference type="ChEBI" id="CHEBI:189642"/>
    </ligand>
</feature>
<name>A0A174CQK8_BACUN</name>
<feature type="binding site" evidence="16">
    <location>
        <position position="573"/>
    </location>
    <ligand>
        <name>alpha-D-glucuronate</name>
        <dbReference type="ChEBI" id="CHEBI:189642"/>
    </ligand>
</feature>
<keyword evidence="3 8" id="KW-0326">Glycosidase</keyword>
<dbReference type="EMBL" id="QRJL01000003">
    <property type="protein sequence ID" value="RHH32541.1"/>
    <property type="molecule type" value="Genomic_DNA"/>
</dbReference>
<dbReference type="InterPro" id="IPR036156">
    <property type="entry name" value="Beta-gal/glucu_dom_sf"/>
</dbReference>
<dbReference type="AlphaFoldDB" id="A0A174CQK8"/>
<keyword evidence="4" id="KW-0732">Signal</keyword>
<dbReference type="InterPro" id="IPR006103">
    <property type="entry name" value="Glyco_hydro_2_cat"/>
</dbReference>
<feature type="binding site" evidence="16">
    <location>
        <position position="421"/>
    </location>
    <ligand>
        <name>alpha-D-glucuronate</name>
        <dbReference type="ChEBI" id="CHEBI:189642"/>
    </ligand>
</feature>
<dbReference type="RefSeq" id="WP_016272112.1">
    <property type="nucleotide sequence ID" value="NZ_CAKOCG010000026.1"/>
</dbReference>
<feature type="signal peptide" evidence="4">
    <location>
        <begin position="1"/>
        <end position="22"/>
    </location>
</feature>
<keyword evidence="2 8" id="KW-0378">Hydrolase</keyword>
<reference evidence="8 11" key="1">
    <citation type="submission" date="2015-09" db="EMBL/GenBank/DDBJ databases">
        <authorList>
            <consortium name="Pathogen Informatics"/>
        </authorList>
    </citation>
    <scope>NUCLEOTIDE SEQUENCE [LARGE SCALE GENOMIC DNA]</scope>
    <source>
        <strain evidence="8 11">2789STDY5608791</strain>
    </source>
</reference>
<dbReference type="PRINTS" id="PR00132">
    <property type="entry name" value="GLHYDRLASE2"/>
</dbReference>
<gene>
    <name evidence="8" type="primary">uidA_4</name>
    <name evidence="10" type="ORF">DW216_06795</name>
    <name evidence="8" type="ORF">ERS417307_01040</name>
    <name evidence="9" type="ORF">GAP41_06860</name>
</gene>
<evidence type="ECO:0000256" key="3">
    <source>
        <dbReference type="ARBA" id="ARBA00023295"/>
    </source>
</evidence>
<evidence type="ECO:0000313" key="8">
    <source>
        <dbReference type="EMBL" id="CUO13985.1"/>
    </source>
</evidence>
<reference evidence="14 15" key="2">
    <citation type="journal article" date="2018" name="J. Biol. Chem.">
        <title>Three structurally and functionally distinct beta-glucuronidases from the human gut microbe &lt;i&gt;Bacteroides uniformis&lt;/i&gt;.</title>
        <authorList>
            <person name="Pellock S.J."/>
            <person name="Walton W.G."/>
            <person name="Biernat K.A."/>
            <person name="Torres-Rivera D."/>
            <person name="Creekmore B.C."/>
            <person name="Xu Y."/>
            <person name="Liu J."/>
            <person name="Tripathy A."/>
            <person name="Stewart L.J."/>
            <person name="Redinbo M.R."/>
        </authorList>
    </citation>
    <scope>X-RAY CRYSTALLOGRAPHY (1.80 ANGSTROMS) IN COMPLEX WITH ALPHA-D-GLUCURONATE</scope>
</reference>
<dbReference type="InterPro" id="IPR008979">
    <property type="entry name" value="Galactose-bd-like_sf"/>
</dbReference>
<evidence type="ECO:0000256" key="2">
    <source>
        <dbReference type="ARBA" id="ARBA00022801"/>
    </source>
</evidence>
<evidence type="ECO:0007829" key="15">
    <source>
        <dbReference type="PDB" id="6D41"/>
    </source>
</evidence>
<comment type="similarity">
    <text evidence="1">Belongs to the glycosyl hydrolase 2 family.</text>
</comment>
<dbReference type="PDBsum" id="6D6W"/>
<dbReference type="PDBsum" id="6D89"/>
<evidence type="ECO:0000313" key="11">
    <source>
        <dbReference type="Proteomes" id="UP000095419"/>
    </source>
</evidence>
<feature type="binding site" evidence="16">
    <location>
        <position position="420"/>
    </location>
    <ligand>
        <name>alpha-D-glucuronate</name>
        <dbReference type="ChEBI" id="CHEBI:189642"/>
    </ligand>
</feature>
<dbReference type="PDBsum" id="6D1N"/>
<dbReference type="PDB" id="6D1N">
    <property type="method" value="X-ray"/>
    <property type="resolution" value="2.20 A"/>
    <property type="chains" value="A/B=1-603"/>
</dbReference>
<dbReference type="Proteomes" id="UP000095419">
    <property type="component" value="Unassembled WGS sequence"/>
</dbReference>
<feature type="binding site" evidence="16">
    <location>
        <position position="553"/>
    </location>
    <ligand>
        <name>alpha-D-glucuronate</name>
        <dbReference type="ChEBI" id="CHEBI:189642"/>
    </ligand>
</feature>
<dbReference type="PDB" id="6D89">
    <property type="method" value="X-ray"/>
    <property type="resolution" value="2.00 A"/>
    <property type="chains" value="A/B/C/D=1-53, A/B/C/D=68-603"/>
</dbReference>
<dbReference type="InterPro" id="IPR013783">
    <property type="entry name" value="Ig-like_fold"/>
</dbReference>
<keyword evidence="14 15" id="KW-0002">3D-structure</keyword>
<evidence type="ECO:0000313" key="9">
    <source>
        <dbReference type="EMBL" id="KAB4244314.1"/>
    </source>
</evidence>
<evidence type="ECO:0007829" key="16">
    <source>
        <dbReference type="PDB" id="6D6W"/>
    </source>
</evidence>
<dbReference type="EMBL" id="CYZF01000003">
    <property type="protein sequence ID" value="CUO13985.1"/>
    <property type="molecule type" value="Genomic_DNA"/>
</dbReference>
<dbReference type="Pfam" id="PF02836">
    <property type="entry name" value="Glyco_hydro_2_C"/>
    <property type="match status" value="1"/>
</dbReference>
<evidence type="ECO:0000259" key="5">
    <source>
        <dbReference type="Pfam" id="PF00703"/>
    </source>
</evidence>
<feature type="binding site" evidence="16">
    <location>
        <position position="382"/>
    </location>
    <ligand>
        <name>alpha-D-glucuronate</name>
        <dbReference type="ChEBI" id="CHEBI:189642"/>
    </ligand>
</feature>
<feature type="binding site" evidence="16">
    <location>
        <position position="478"/>
    </location>
    <ligand>
        <name>alpha-D-glucuronate</name>
        <dbReference type="ChEBI" id="CHEBI:189642"/>
    </ligand>
</feature>
<dbReference type="InterPro" id="IPR006104">
    <property type="entry name" value="Glyco_hydro_2_N"/>
</dbReference>
<proteinExistence type="evidence at protein level"/>
<accession>A0A174CQK8</accession>
<dbReference type="Gene3D" id="2.60.40.10">
    <property type="entry name" value="Immunoglobulins"/>
    <property type="match status" value="1"/>
</dbReference>
<dbReference type="Proteomes" id="UP000431575">
    <property type="component" value="Unassembled WGS sequence"/>
</dbReference>
<dbReference type="PDBsum" id="6D41"/>
<reference evidence="9 13" key="4">
    <citation type="journal article" date="2019" name="Nat. Med.">
        <title>A library of human gut bacterial isolates paired with longitudinal multiomics data enables mechanistic microbiome research.</title>
        <authorList>
            <person name="Poyet M."/>
            <person name="Groussin M."/>
            <person name="Gibbons S.M."/>
            <person name="Avila-Pacheco J."/>
            <person name="Jiang X."/>
            <person name="Kearney S.M."/>
            <person name="Perrotta A.R."/>
            <person name="Berdy B."/>
            <person name="Zhao S."/>
            <person name="Lieberman T.D."/>
            <person name="Swanson P.K."/>
            <person name="Smith M."/>
            <person name="Roesemann S."/>
            <person name="Alexander J.E."/>
            <person name="Rich S.A."/>
            <person name="Livny J."/>
            <person name="Vlamakis H."/>
            <person name="Clish C."/>
            <person name="Bullock K."/>
            <person name="Deik A."/>
            <person name="Scott J."/>
            <person name="Pierce K.A."/>
            <person name="Xavier R.J."/>
            <person name="Alm E.J."/>
        </authorList>
    </citation>
    <scope>NUCLEOTIDE SEQUENCE [LARGE SCALE GENOMIC DNA]</scope>
    <source>
        <strain evidence="9 13">BIOML-A6</strain>
    </source>
</reference>
<dbReference type="PANTHER" id="PTHR42732:SF1">
    <property type="entry name" value="BETA-MANNOSIDASE"/>
    <property type="match status" value="1"/>
</dbReference>
<dbReference type="Pfam" id="PF00703">
    <property type="entry name" value="Glyco_hydro_2"/>
    <property type="match status" value="1"/>
</dbReference>
<dbReference type="InterPro" id="IPR006101">
    <property type="entry name" value="Glyco_hydro_2"/>
</dbReference>
<dbReference type="InterPro" id="IPR051913">
    <property type="entry name" value="GH2_Domain-Containing"/>
</dbReference>
<dbReference type="Pfam" id="PF02837">
    <property type="entry name" value="Glyco_hydro_2_N"/>
    <property type="match status" value="1"/>
</dbReference>
<feature type="domain" description="Glycoside hydrolase family 2 immunoglobulin-like beta-sandwich" evidence="5">
    <location>
        <begin position="208"/>
        <end position="298"/>
    </location>
</feature>
<dbReference type="PANTHER" id="PTHR42732">
    <property type="entry name" value="BETA-GALACTOSIDASE"/>
    <property type="match status" value="1"/>
</dbReference>
<dbReference type="EC" id="3.2.1.31" evidence="8"/>
<dbReference type="SUPFAM" id="SSF51445">
    <property type="entry name" value="(Trans)glycosidases"/>
    <property type="match status" value="1"/>
</dbReference>
<dbReference type="PDBsum" id="6D7F"/>
<dbReference type="Gene3D" id="2.60.120.260">
    <property type="entry name" value="Galactose-binding domain-like"/>
    <property type="match status" value="1"/>
</dbReference>
<evidence type="ECO:0007829" key="14">
    <source>
        <dbReference type="PDB" id="6D1N"/>
    </source>
</evidence>
<evidence type="ECO:0000259" key="6">
    <source>
        <dbReference type="Pfam" id="PF02836"/>
    </source>
</evidence>
<dbReference type="GO" id="GO:0004566">
    <property type="term" value="F:beta-glucuronidase activity"/>
    <property type="evidence" value="ECO:0007669"/>
    <property type="project" value="UniProtKB-EC"/>
</dbReference>
<feature type="binding site" evidence="16">
    <location>
        <position position="189"/>
    </location>
    <ligand>
        <name>alpha-D-glucuronate</name>
        <dbReference type="ChEBI" id="CHEBI:189642"/>
    </ligand>
</feature>
<dbReference type="PDB" id="6D6W">
    <property type="method" value="X-ray"/>
    <property type="resolution" value="1.80 A"/>
    <property type="chains" value="A/B/C/D=1-603"/>
</dbReference>
<protein>
    <submittedName>
        <fullName evidence="8">Beta-galactosidase/beta-glucuronidase</fullName>
        <ecNumber evidence="8">3.2.1.31</ecNumber>
    </submittedName>
    <submittedName>
        <fullName evidence="9">Glycoside hydrolase family 2</fullName>
    </submittedName>
</protein>
<dbReference type="SUPFAM" id="SSF49303">
    <property type="entry name" value="beta-Galactosidase/glucuronidase domain"/>
    <property type="match status" value="1"/>
</dbReference>
<feature type="domain" description="Glycoside hydrolase family 2 catalytic" evidence="6">
    <location>
        <begin position="304"/>
        <end position="597"/>
    </location>
</feature>
<reference evidence="10 12" key="3">
    <citation type="submission" date="2018-08" db="EMBL/GenBank/DDBJ databases">
        <title>A genome reference for cultivated species of the human gut microbiota.</title>
        <authorList>
            <person name="Zou Y."/>
            <person name="Xue W."/>
            <person name="Luo G."/>
        </authorList>
    </citation>
    <scope>NUCLEOTIDE SEQUENCE [LARGE SCALE GENOMIC DNA]</scope>
    <source>
        <strain evidence="10 12">AM18-14LB</strain>
    </source>
</reference>
<dbReference type="InterPro" id="IPR006102">
    <property type="entry name" value="Ig-like_GH2"/>
</dbReference>
<dbReference type="SUPFAM" id="SSF49785">
    <property type="entry name" value="Galactose-binding domain-like"/>
    <property type="match status" value="1"/>
</dbReference>
<organism evidence="8 11">
    <name type="scientific">Bacteroides uniformis</name>
    <dbReference type="NCBI Taxonomy" id="820"/>
    <lineage>
        <taxon>Bacteria</taxon>
        <taxon>Pseudomonadati</taxon>
        <taxon>Bacteroidota</taxon>
        <taxon>Bacteroidia</taxon>
        <taxon>Bacteroidales</taxon>
        <taxon>Bacteroidaceae</taxon>
        <taxon>Bacteroides</taxon>
    </lineage>
</organism>
<dbReference type="EMBL" id="WCTM01000003">
    <property type="protein sequence ID" value="KAB4244314.1"/>
    <property type="molecule type" value="Genomic_DNA"/>
</dbReference>
<evidence type="ECO:0000313" key="13">
    <source>
        <dbReference type="Proteomes" id="UP000431575"/>
    </source>
</evidence>
<feature type="chain" id="PRO_5044368834" evidence="4">
    <location>
        <begin position="23"/>
        <end position="603"/>
    </location>
</feature>
<evidence type="ECO:0000256" key="4">
    <source>
        <dbReference type="SAM" id="SignalP"/>
    </source>
</evidence>
<feature type="domain" description="Glycosyl hydrolases family 2 sugar binding" evidence="7">
    <location>
        <begin position="96"/>
        <end position="206"/>
    </location>
</feature>
<dbReference type="PDB" id="6D7F">
    <property type="method" value="X-ray"/>
    <property type="resolution" value="2.40 A"/>
    <property type="chains" value="A/B/C/D/E/F=1-603"/>
</dbReference>
<dbReference type="PDB" id="6D41">
    <property type="method" value="X-ray"/>
    <property type="resolution" value="1.90 A"/>
    <property type="chains" value="A/B=1-603"/>
</dbReference>
<sequence length="603" mass="70029">MKTLLKNSLTFLLMLMPVLAFAQQAPQIMNVSARQTTSLDGQWKTIVDPFENGYYDYRLKPYDGGYAQDKTYSDKTKLQEYDFETDKLLFVPGDWNTQRPQLYYYEGTVWYRKHFEYSLQPGKRLFLNFGAVNYEAIVWLNGKRLGRHIGGFTPFNFEITNLLKEGTNSLVVKVDNKRLPEAVPTVNADWWNFGGITRPVTLIEMPATYIRDYYVQLAKDDKNMIEGWVQLEGSDKEQKITLDIPELKVKKEVTTDANGYASFLIKSKPILWTPENPKLYAVNLASETDKVSDEIGFRTIRTEGIKILLNDKEIFCRGISIHEETPYYSGRAYSKDHAHTLLSWAKELGCNFVRLAHYPHNEEMVREAERMGFLVWSEIPVYWTIHWENKDTYQNAEQQLCDMIARDKNRCNIIIWSIANETPHSETRLTFLSNLANKARSLDSVRLIGAAMEKEEVQPGVLTVNDPLGELLDIISFNEYVGWYDGDSEKCDRVNWTFDTQKPVFISELGGGALYGRHGSPKERFTEEYQEDLYIRHVNMLKRIPGLAGTTPWILKDFRSPRRHVPEIQDDFNRKGLVSDKGQKKKAFFVLQKWYKELTEAYK</sequence>
<evidence type="ECO:0000259" key="7">
    <source>
        <dbReference type="Pfam" id="PF02837"/>
    </source>
</evidence>
<feature type="binding site" evidence="16">
    <location>
        <position position="575"/>
    </location>
    <ligand>
        <name>alpha-D-glucuronate</name>
        <dbReference type="ChEBI" id="CHEBI:189642"/>
    </ligand>
</feature>
<feature type="binding site" evidence="16">
    <location>
        <position position="484"/>
    </location>
    <ligand>
        <name>alpha-D-glucuronate</name>
        <dbReference type="ChEBI" id="CHEBI:189642"/>
    </ligand>
</feature>
<dbReference type="Proteomes" id="UP000283766">
    <property type="component" value="Unassembled WGS sequence"/>
</dbReference>
<evidence type="ECO:0000256" key="1">
    <source>
        <dbReference type="ARBA" id="ARBA00007401"/>
    </source>
</evidence>
<dbReference type="SMR" id="A0A174CQK8"/>
<dbReference type="GO" id="GO:0005975">
    <property type="term" value="P:carbohydrate metabolic process"/>
    <property type="evidence" value="ECO:0007669"/>
    <property type="project" value="InterPro"/>
</dbReference>
<dbReference type="Gene3D" id="3.20.20.80">
    <property type="entry name" value="Glycosidases"/>
    <property type="match status" value="1"/>
</dbReference>